<dbReference type="Proteomes" id="UP000228945">
    <property type="component" value="Chromosome"/>
</dbReference>
<sequence>MISKVKVIAGAAILAFMGSASQAQGYDPNLTGYHYVYYADAAKTIPLGEVSDRGCGGWGEHRFVLRAYVPSPYYDTTEIFYCGDGGMEPPWW</sequence>
<dbReference type="KEGG" id="cmb:CSW64_05415"/>
<accession>A0A2D2AV92</accession>
<evidence type="ECO:0000313" key="2">
    <source>
        <dbReference type="EMBL" id="ATQ41891.1"/>
    </source>
</evidence>
<dbReference type="RefSeq" id="WP_099621149.1">
    <property type="nucleotide sequence ID" value="NZ_CP024201.1"/>
</dbReference>
<reference evidence="2 3" key="1">
    <citation type="submission" date="2017-10" db="EMBL/GenBank/DDBJ databases">
        <title>Genome sequence of Caulobacter mirabilis FWC38.</title>
        <authorList>
            <person name="Fiebig A."/>
            <person name="Crosson S."/>
        </authorList>
    </citation>
    <scope>NUCLEOTIDE SEQUENCE [LARGE SCALE GENOMIC DNA]</scope>
    <source>
        <strain evidence="2 3">FWC 38</strain>
    </source>
</reference>
<evidence type="ECO:0000256" key="1">
    <source>
        <dbReference type="SAM" id="SignalP"/>
    </source>
</evidence>
<feature type="chain" id="PRO_5013897873" evidence="1">
    <location>
        <begin position="26"/>
        <end position="92"/>
    </location>
</feature>
<gene>
    <name evidence="2" type="ORF">CSW64_05415</name>
</gene>
<protein>
    <submittedName>
        <fullName evidence="2">Uncharacterized protein</fullName>
    </submittedName>
</protein>
<proteinExistence type="predicted"/>
<keyword evidence="3" id="KW-1185">Reference proteome</keyword>
<keyword evidence="1" id="KW-0732">Signal</keyword>
<dbReference type="AlphaFoldDB" id="A0A2D2AV92"/>
<feature type="signal peptide" evidence="1">
    <location>
        <begin position="1"/>
        <end position="25"/>
    </location>
</feature>
<evidence type="ECO:0000313" key="3">
    <source>
        <dbReference type="Proteomes" id="UP000228945"/>
    </source>
</evidence>
<organism evidence="2 3">
    <name type="scientific">Caulobacter mirabilis</name>
    <dbReference type="NCBI Taxonomy" id="69666"/>
    <lineage>
        <taxon>Bacteria</taxon>
        <taxon>Pseudomonadati</taxon>
        <taxon>Pseudomonadota</taxon>
        <taxon>Alphaproteobacteria</taxon>
        <taxon>Caulobacterales</taxon>
        <taxon>Caulobacteraceae</taxon>
        <taxon>Caulobacter</taxon>
    </lineage>
</organism>
<dbReference type="OrthoDB" id="7207064at2"/>
<name>A0A2D2AV92_9CAUL</name>
<dbReference type="EMBL" id="CP024201">
    <property type="protein sequence ID" value="ATQ41891.1"/>
    <property type="molecule type" value="Genomic_DNA"/>
</dbReference>